<accession>A0A0F8Z711</accession>
<keyword evidence="1" id="KW-0812">Transmembrane</keyword>
<comment type="caution">
    <text evidence="2">The sequence shown here is derived from an EMBL/GenBank/DDBJ whole genome shotgun (WGS) entry which is preliminary data.</text>
</comment>
<keyword evidence="1" id="KW-1133">Transmembrane helix</keyword>
<feature type="transmembrane region" description="Helical" evidence="1">
    <location>
        <begin position="28"/>
        <end position="46"/>
    </location>
</feature>
<dbReference type="AlphaFoldDB" id="A0A0F8Z711"/>
<keyword evidence="1" id="KW-0472">Membrane</keyword>
<proteinExistence type="predicted"/>
<reference evidence="2" key="1">
    <citation type="journal article" date="2015" name="Nature">
        <title>Complex archaea that bridge the gap between prokaryotes and eukaryotes.</title>
        <authorList>
            <person name="Spang A."/>
            <person name="Saw J.H."/>
            <person name="Jorgensen S.L."/>
            <person name="Zaremba-Niedzwiedzka K."/>
            <person name="Martijn J."/>
            <person name="Lind A.E."/>
            <person name="van Eijk R."/>
            <person name="Schleper C."/>
            <person name="Guy L."/>
            <person name="Ettema T.J."/>
        </authorList>
    </citation>
    <scope>NUCLEOTIDE SEQUENCE</scope>
</reference>
<evidence type="ECO:0000313" key="2">
    <source>
        <dbReference type="EMBL" id="KKK81795.1"/>
    </source>
</evidence>
<sequence length="55" mass="5742">MWLNIASGVAAAAGLVVAYLPLLEVAIPAKAYGITLFIVSILNVGLRKITDTSIE</sequence>
<dbReference type="EMBL" id="LAZR01052965">
    <property type="protein sequence ID" value="KKK81795.1"/>
    <property type="molecule type" value="Genomic_DNA"/>
</dbReference>
<organism evidence="2">
    <name type="scientific">marine sediment metagenome</name>
    <dbReference type="NCBI Taxonomy" id="412755"/>
    <lineage>
        <taxon>unclassified sequences</taxon>
        <taxon>metagenomes</taxon>
        <taxon>ecological metagenomes</taxon>
    </lineage>
</organism>
<gene>
    <name evidence="2" type="ORF">LCGC14_2809880</name>
</gene>
<evidence type="ECO:0000256" key="1">
    <source>
        <dbReference type="SAM" id="Phobius"/>
    </source>
</evidence>
<name>A0A0F8Z711_9ZZZZ</name>
<protein>
    <submittedName>
        <fullName evidence="2">Uncharacterized protein</fullName>
    </submittedName>
</protein>